<dbReference type="FunFam" id="3.30.70.330:FF:000877">
    <property type="entry name" value="Myelin expression factor 2"/>
    <property type="match status" value="1"/>
</dbReference>
<dbReference type="AlphaFoldDB" id="A0A182SVB3"/>
<protein>
    <recommendedName>
        <fullName evidence="5">RRM domain-containing protein</fullName>
    </recommendedName>
</protein>
<evidence type="ECO:0000259" key="5">
    <source>
        <dbReference type="PROSITE" id="PS50102"/>
    </source>
</evidence>
<dbReference type="Pfam" id="PF00076">
    <property type="entry name" value="RRM_1"/>
    <property type="match status" value="1"/>
</dbReference>
<reference evidence="6" key="2">
    <citation type="submission" date="2020-05" db="UniProtKB">
        <authorList>
            <consortium name="EnsemblMetazoa"/>
        </authorList>
    </citation>
    <scope>IDENTIFICATION</scope>
    <source>
        <strain evidence="6">maculatus3</strain>
    </source>
</reference>
<name>A0A182SVB3_9DIPT</name>
<dbReference type="SUPFAM" id="SSF54928">
    <property type="entry name" value="RNA-binding domain, RBD"/>
    <property type="match status" value="1"/>
</dbReference>
<evidence type="ECO:0000313" key="6">
    <source>
        <dbReference type="EnsemblMetazoa" id="AMAM014164-PA"/>
    </source>
</evidence>
<evidence type="ECO:0000256" key="4">
    <source>
        <dbReference type="SAM" id="Phobius"/>
    </source>
</evidence>
<feature type="compositionally biased region" description="Basic and acidic residues" evidence="3">
    <location>
        <begin position="27"/>
        <end position="38"/>
    </location>
</feature>
<evidence type="ECO:0000256" key="3">
    <source>
        <dbReference type="SAM" id="MobiDB-lite"/>
    </source>
</evidence>
<dbReference type="GO" id="GO:0003729">
    <property type="term" value="F:mRNA binding"/>
    <property type="evidence" value="ECO:0007669"/>
    <property type="project" value="TreeGrafter"/>
</dbReference>
<feature type="region of interest" description="Disordered" evidence="3">
    <location>
        <begin position="1"/>
        <end position="38"/>
    </location>
</feature>
<dbReference type="GO" id="GO:0005634">
    <property type="term" value="C:nucleus"/>
    <property type="evidence" value="ECO:0007669"/>
    <property type="project" value="TreeGrafter"/>
</dbReference>
<dbReference type="VEuPathDB" id="VectorBase:AMAM014164"/>
<dbReference type="PROSITE" id="PS50102">
    <property type="entry name" value="RRM"/>
    <property type="match status" value="1"/>
</dbReference>
<dbReference type="PANTHER" id="PTHR23003">
    <property type="entry name" value="RNA RECOGNITION MOTIF RRM DOMAIN CONTAINING PROTEIN"/>
    <property type="match status" value="1"/>
</dbReference>
<dbReference type="SMART" id="SM00360">
    <property type="entry name" value="RRM"/>
    <property type="match status" value="1"/>
</dbReference>
<dbReference type="InterPro" id="IPR000504">
    <property type="entry name" value="RRM_dom"/>
</dbReference>
<reference evidence="7" key="1">
    <citation type="submission" date="2013-09" db="EMBL/GenBank/DDBJ databases">
        <title>The Genome Sequence of Anopheles maculatus species B.</title>
        <authorList>
            <consortium name="The Broad Institute Genomics Platform"/>
            <person name="Neafsey D.E."/>
            <person name="Besansky N."/>
            <person name="Howell P."/>
            <person name="Walton C."/>
            <person name="Young S.K."/>
            <person name="Zeng Q."/>
            <person name="Gargeya S."/>
            <person name="Fitzgerald M."/>
            <person name="Haas B."/>
            <person name="Abouelleil A."/>
            <person name="Allen A.W."/>
            <person name="Alvarado L."/>
            <person name="Arachchi H.M."/>
            <person name="Berlin A.M."/>
            <person name="Chapman S.B."/>
            <person name="Gainer-Dewar J."/>
            <person name="Goldberg J."/>
            <person name="Griggs A."/>
            <person name="Gujja S."/>
            <person name="Hansen M."/>
            <person name="Howarth C."/>
            <person name="Imamovic A."/>
            <person name="Ireland A."/>
            <person name="Larimer J."/>
            <person name="McCowan C."/>
            <person name="Murphy C."/>
            <person name="Pearson M."/>
            <person name="Poon T.W."/>
            <person name="Priest M."/>
            <person name="Roberts A."/>
            <person name="Saif S."/>
            <person name="Shea T."/>
            <person name="Sisk P."/>
            <person name="Sykes S."/>
            <person name="Wortman J."/>
            <person name="Nusbaum C."/>
            <person name="Birren B."/>
        </authorList>
    </citation>
    <scope>NUCLEOTIDE SEQUENCE [LARGE SCALE GENOMIC DNA]</scope>
    <source>
        <strain evidence="7">maculatus3</strain>
    </source>
</reference>
<dbReference type="GO" id="GO:0005737">
    <property type="term" value="C:cytoplasm"/>
    <property type="evidence" value="ECO:0007669"/>
    <property type="project" value="TreeGrafter"/>
</dbReference>
<accession>A0A182SVB3</accession>
<evidence type="ECO:0000313" key="7">
    <source>
        <dbReference type="Proteomes" id="UP000075901"/>
    </source>
</evidence>
<organism evidence="6 7">
    <name type="scientific">Anopheles maculatus</name>
    <dbReference type="NCBI Taxonomy" id="74869"/>
    <lineage>
        <taxon>Eukaryota</taxon>
        <taxon>Metazoa</taxon>
        <taxon>Ecdysozoa</taxon>
        <taxon>Arthropoda</taxon>
        <taxon>Hexapoda</taxon>
        <taxon>Insecta</taxon>
        <taxon>Pterygota</taxon>
        <taxon>Neoptera</taxon>
        <taxon>Endopterygota</taxon>
        <taxon>Diptera</taxon>
        <taxon>Nematocera</taxon>
        <taxon>Culicoidea</taxon>
        <taxon>Culicidae</taxon>
        <taxon>Anophelinae</taxon>
        <taxon>Anopheles</taxon>
        <taxon>Anopheles maculatus group</taxon>
    </lineage>
</organism>
<feature type="transmembrane region" description="Helical" evidence="4">
    <location>
        <begin position="151"/>
        <end position="173"/>
    </location>
</feature>
<dbReference type="InterPro" id="IPR050374">
    <property type="entry name" value="RRT5_SRSF_SR"/>
</dbReference>
<dbReference type="InterPro" id="IPR012677">
    <property type="entry name" value="Nucleotide-bd_a/b_plait_sf"/>
</dbReference>
<dbReference type="Gene3D" id="3.30.70.330">
    <property type="match status" value="1"/>
</dbReference>
<feature type="domain" description="RRM" evidence="5">
    <location>
        <begin position="42"/>
        <end position="120"/>
    </location>
</feature>
<keyword evidence="1 2" id="KW-0694">RNA-binding</keyword>
<dbReference type="Proteomes" id="UP000075901">
    <property type="component" value="Unassembled WGS sequence"/>
</dbReference>
<dbReference type="InterPro" id="IPR035979">
    <property type="entry name" value="RBD_domain_sf"/>
</dbReference>
<keyword evidence="4" id="KW-1133">Transmembrane helix</keyword>
<keyword evidence="4" id="KW-0812">Transmembrane</keyword>
<sequence length="201" mass="23983">MDNDSDQNNRDRSRRGDRRSGAGSRFSNDRDRSRDRERSDCRRIYVSNVPYEYRWQDLKDLFRKEVGDVSFVELFHDENNKPRGCGIVEFEKPEHVQMALEKMNRYDINGRNLVIKEDYGNERDKYGRVVPKSFRGNDNDNRRRDRDDDRMLVCVSIRIRSLISPFSLFIVYVHTFHTFPILPGGVRGARYSVFHYHGFVY</sequence>
<evidence type="ECO:0000256" key="2">
    <source>
        <dbReference type="PROSITE-ProRule" id="PRU00176"/>
    </source>
</evidence>
<evidence type="ECO:0000256" key="1">
    <source>
        <dbReference type="ARBA" id="ARBA00022884"/>
    </source>
</evidence>
<keyword evidence="4" id="KW-0472">Membrane</keyword>
<dbReference type="EnsemblMetazoa" id="AMAM014164-RA">
    <property type="protein sequence ID" value="AMAM014164-PA"/>
    <property type="gene ID" value="AMAM014164"/>
</dbReference>
<keyword evidence="7" id="KW-1185">Reference proteome</keyword>
<proteinExistence type="predicted"/>